<evidence type="ECO:0000256" key="1">
    <source>
        <dbReference type="ARBA" id="ARBA00004651"/>
    </source>
</evidence>
<dbReference type="Proteomes" id="UP000306985">
    <property type="component" value="Unassembled WGS sequence"/>
</dbReference>
<evidence type="ECO:0000259" key="8">
    <source>
        <dbReference type="Pfam" id="PF05425"/>
    </source>
</evidence>
<feature type="transmembrane region" description="Helical" evidence="7">
    <location>
        <begin position="187"/>
        <end position="210"/>
    </location>
</feature>
<organism evidence="9 10">
    <name type="scientific">Nakamurella flava</name>
    <dbReference type="NCBI Taxonomy" id="2576308"/>
    <lineage>
        <taxon>Bacteria</taxon>
        <taxon>Bacillati</taxon>
        <taxon>Actinomycetota</taxon>
        <taxon>Actinomycetes</taxon>
        <taxon>Nakamurellales</taxon>
        <taxon>Nakamurellaceae</taxon>
        <taxon>Nakamurella</taxon>
    </lineage>
</organism>
<protein>
    <recommendedName>
        <fullName evidence="8">Copper resistance protein D domain-containing protein</fullName>
    </recommendedName>
</protein>
<accession>A0A4U6QKP0</accession>
<feature type="transmembrane region" description="Helical" evidence="7">
    <location>
        <begin position="83"/>
        <end position="103"/>
    </location>
</feature>
<keyword evidence="3 7" id="KW-0812">Transmembrane</keyword>
<evidence type="ECO:0000256" key="6">
    <source>
        <dbReference type="SAM" id="MobiDB-lite"/>
    </source>
</evidence>
<dbReference type="PANTHER" id="PTHR34820">
    <property type="entry name" value="INNER MEMBRANE PROTEIN YEBZ"/>
    <property type="match status" value="1"/>
</dbReference>
<name>A0A4U6QKP0_9ACTN</name>
<keyword evidence="10" id="KW-1185">Reference proteome</keyword>
<evidence type="ECO:0000313" key="9">
    <source>
        <dbReference type="EMBL" id="TKV60682.1"/>
    </source>
</evidence>
<feature type="transmembrane region" description="Helical" evidence="7">
    <location>
        <begin position="163"/>
        <end position="180"/>
    </location>
</feature>
<evidence type="ECO:0000256" key="7">
    <source>
        <dbReference type="SAM" id="Phobius"/>
    </source>
</evidence>
<evidence type="ECO:0000256" key="4">
    <source>
        <dbReference type="ARBA" id="ARBA00022989"/>
    </source>
</evidence>
<feature type="transmembrane region" description="Helical" evidence="7">
    <location>
        <begin position="29"/>
        <end position="52"/>
    </location>
</feature>
<feature type="domain" description="Copper resistance protein D" evidence="8">
    <location>
        <begin position="254"/>
        <end position="311"/>
    </location>
</feature>
<evidence type="ECO:0000313" key="10">
    <source>
        <dbReference type="Proteomes" id="UP000306985"/>
    </source>
</evidence>
<keyword evidence="5 7" id="KW-0472">Membrane</keyword>
<keyword evidence="2" id="KW-1003">Cell membrane</keyword>
<proteinExistence type="predicted"/>
<dbReference type="GO" id="GO:0006825">
    <property type="term" value="P:copper ion transport"/>
    <property type="evidence" value="ECO:0007669"/>
    <property type="project" value="InterPro"/>
</dbReference>
<comment type="caution">
    <text evidence="9">The sequence shown here is derived from an EMBL/GenBank/DDBJ whole genome shotgun (WGS) entry which is preliminary data.</text>
</comment>
<dbReference type="PANTHER" id="PTHR34820:SF4">
    <property type="entry name" value="INNER MEMBRANE PROTEIN YEBZ"/>
    <property type="match status" value="1"/>
</dbReference>
<dbReference type="InterPro" id="IPR032694">
    <property type="entry name" value="CopC/D"/>
</dbReference>
<dbReference type="AlphaFoldDB" id="A0A4U6QKP0"/>
<gene>
    <name evidence="9" type="ORF">FDO65_03035</name>
</gene>
<feature type="compositionally biased region" description="Basic and acidic residues" evidence="6">
    <location>
        <begin position="7"/>
        <end position="16"/>
    </location>
</feature>
<feature type="transmembrane region" description="Helical" evidence="7">
    <location>
        <begin position="216"/>
        <end position="239"/>
    </location>
</feature>
<evidence type="ECO:0000256" key="3">
    <source>
        <dbReference type="ARBA" id="ARBA00022692"/>
    </source>
</evidence>
<dbReference type="EMBL" id="SZZH01000001">
    <property type="protein sequence ID" value="TKV60682.1"/>
    <property type="molecule type" value="Genomic_DNA"/>
</dbReference>
<evidence type="ECO:0000256" key="2">
    <source>
        <dbReference type="ARBA" id="ARBA00022475"/>
    </source>
</evidence>
<sequence length="311" mass="31420">MTALLPGRRDRFDRPSTDAGGRPAGDGRAAALVLVVAALTGVATILAARSLIGAGYQPSPIGLPDAGPLTAGALPVVRLVQEMAGIAVTGALLVRLLLGTGVWPGRWALDHRLGSVTVVWAGVWTAASVATWVLSLSDLAGVPVTGLPAHADVIPLLFGTDRMLSITATLWVAVLLTLFGRRFDGRLGLSVLLAIAVGGLLPLALTGHVAHHDANITLATIALAGHVAAAALWVGGLLVMVVHLRRQPVALTVAVPRFSALALGCVAAVGLSGVVASVAMLDGWTELFATDRGAITLAKVAALAALVGVGA</sequence>
<dbReference type="InterPro" id="IPR008457">
    <property type="entry name" value="Cu-R_CopD_dom"/>
</dbReference>
<dbReference type="GO" id="GO:0005886">
    <property type="term" value="C:plasma membrane"/>
    <property type="evidence" value="ECO:0007669"/>
    <property type="project" value="UniProtKB-SubCell"/>
</dbReference>
<comment type="subcellular location">
    <subcellularLocation>
        <location evidence="1">Cell membrane</location>
        <topology evidence="1">Multi-pass membrane protein</topology>
    </subcellularLocation>
</comment>
<dbReference type="RefSeq" id="WP_137447985.1">
    <property type="nucleotide sequence ID" value="NZ_SZZH01000001.1"/>
</dbReference>
<feature type="region of interest" description="Disordered" evidence="6">
    <location>
        <begin position="1"/>
        <end position="25"/>
    </location>
</feature>
<reference evidence="9 10" key="1">
    <citation type="submission" date="2019-05" db="EMBL/GenBank/DDBJ databases">
        <title>Nakamurella sp. N5BH11, whole genome shotgun sequence.</title>
        <authorList>
            <person name="Tuo L."/>
        </authorList>
    </citation>
    <scope>NUCLEOTIDE SEQUENCE [LARGE SCALE GENOMIC DNA]</scope>
    <source>
        <strain evidence="9 10">N5BH11</strain>
    </source>
</reference>
<evidence type="ECO:0000256" key="5">
    <source>
        <dbReference type="ARBA" id="ARBA00023136"/>
    </source>
</evidence>
<dbReference type="Pfam" id="PF05425">
    <property type="entry name" value="CopD"/>
    <property type="match status" value="1"/>
</dbReference>
<keyword evidence="4 7" id="KW-1133">Transmembrane helix</keyword>
<feature type="transmembrane region" description="Helical" evidence="7">
    <location>
        <begin position="260"/>
        <end position="281"/>
    </location>
</feature>
<feature type="transmembrane region" description="Helical" evidence="7">
    <location>
        <begin position="115"/>
        <end position="134"/>
    </location>
</feature>